<reference evidence="1" key="1">
    <citation type="submission" date="2021-09" db="EMBL/GenBank/DDBJ databases">
        <authorList>
            <consortium name="AG Swart"/>
            <person name="Singh M."/>
            <person name="Singh A."/>
            <person name="Seah K."/>
            <person name="Emmerich C."/>
        </authorList>
    </citation>
    <scope>NUCLEOTIDE SEQUENCE</scope>
    <source>
        <strain evidence="1">ATCC30299</strain>
    </source>
</reference>
<evidence type="ECO:0000313" key="2">
    <source>
        <dbReference type="Proteomes" id="UP001162131"/>
    </source>
</evidence>
<comment type="caution">
    <text evidence="1">The sequence shown here is derived from an EMBL/GenBank/DDBJ whole genome shotgun (WGS) entry which is preliminary data.</text>
</comment>
<dbReference type="AlphaFoldDB" id="A0AAU9J0A5"/>
<accession>A0AAU9J0A5</accession>
<sequence>MIELSCIICSINLSHLSELDQINHINECIEGKLEPKISESDQIYETQNEQNYLAMANEPNDFYIENEPIIENLQRFEVANIEPIKESKEVDMKGMPDYSKMSVGEIKAELDKYGMKKTLDMKSSREILKQTWLFLNRGVFPEFLNKYME</sequence>
<dbReference type="EMBL" id="CAJZBQ010000011">
    <property type="protein sequence ID" value="CAG9314049.1"/>
    <property type="molecule type" value="Genomic_DNA"/>
</dbReference>
<dbReference type="Proteomes" id="UP001162131">
    <property type="component" value="Unassembled WGS sequence"/>
</dbReference>
<organism evidence="1 2">
    <name type="scientific">Blepharisma stoltei</name>
    <dbReference type="NCBI Taxonomy" id="1481888"/>
    <lineage>
        <taxon>Eukaryota</taxon>
        <taxon>Sar</taxon>
        <taxon>Alveolata</taxon>
        <taxon>Ciliophora</taxon>
        <taxon>Postciliodesmatophora</taxon>
        <taxon>Heterotrichea</taxon>
        <taxon>Heterotrichida</taxon>
        <taxon>Blepharismidae</taxon>
        <taxon>Blepharisma</taxon>
    </lineage>
</organism>
<keyword evidence="2" id="KW-1185">Reference proteome</keyword>
<proteinExistence type="predicted"/>
<name>A0AAU9J0A5_9CILI</name>
<protein>
    <submittedName>
        <fullName evidence="1">Uncharacterized protein</fullName>
    </submittedName>
</protein>
<evidence type="ECO:0000313" key="1">
    <source>
        <dbReference type="EMBL" id="CAG9314049.1"/>
    </source>
</evidence>
<gene>
    <name evidence="1" type="ORF">BSTOLATCC_MIC9847</name>
</gene>